<dbReference type="EMBL" id="KK115718">
    <property type="protein sequence ID" value="KFM65807.1"/>
    <property type="molecule type" value="Genomic_DNA"/>
</dbReference>
<gene>
    <name evidence="1" type="ORF">X975_16460</name>
</gene>
<organism evidence="1 2">
    <name type="scientific">Stegodyphus mimosarum</name>
    <name type="common">African social velvet spider</name>
    <dbReference type="NCBI Taxonomy" id="407821"/>
    <lineage>
        <taxon>Eukaryota</taxon>
        <taxon>Metazoa</taxon>
        <taxon>Ecdysozoa</taxon>
        <taxon>Arthropoda</taxon>
        <taxon>Chelicerata</taxon>
        <taxon>Arachnida</taxon>
        <taxon>Araneae</taxon>
        <taxon>Araneomorphae</taxon>
        <taxon>Entelegynae</taxon>
        <taxon>Eresoidea</taxon>
        <taxon>Eresidae</taxon>
        <taxon>Stegodyphus</taxon>
    </lineage>
</organism>
<name>A0A087TL18_STEMI</name>
<dbReference type="AlphaFoldDB" id="A0A087TL18"/>
<evidence type="ECO:0000313" key="2">
    <source>
        <dbReference type="Proteomes" id="UP000054359"/>
    </source>
</evidence>
<accession>A0A087TL18</accession>
<reference evidence="1 2" key="1">
    <citation type="submission" date="2013-11" db="EMBL/GenBank/DDBJ databases">
        <title>Genome sequencing of Stegodyphus mimosarum.</title>
        <authorList>
            <person name="Bechsgaard J."/>
        </authorList>
    </citation>
    <scope>NUCLEOTIDE SEQUENCE [LARGE SCALE GENOMIC DNA]</scope>
</reference>
<proteinExistence type="predicted"/>
<keyword evidence="2" id="KW-1185">Reference proteome</keyword>
<sequence length="59" mass="6770">MIFTTAIIIPFSYLSHDMLKHLSCKSLNALLTLYNRAWKEHTFPSAWRRAVVIPIAKPG</sequence>
<evidence type="ECO:0000313" key="1">
    <source>
        <dbReference type="EMBL" id="KFM65807.1"/>
    </source>
</evidence>
<dbReference type="Proteomes" id="UP000054359">
    <property type="component" value="Unassembled WGS sequence"/>
</dbReference>
<protein>
    <submittedName>
        <fullName evidence="1">Uncharacterized protein</fullName>
    </submittedName>
</protein>
<feature type="non-terminal residue" evidence="1">
    <location>
        <position position="59"/>
    </location>
</feature>